<feature type="domain" description="VOC" evidence="1">
    <location>
        <begin position="3"/>
        <end position="130"/>
    </location>
</feature>
<dbReference type="Gene3D" id="3.10.180.10">
    <property type="entry name" value="2,3-Dihydroxybiphenyl 1,2-Dioxygenase, domain 1"/>
    <property type="match status" value="1"/>
</dbReference>
<dbReference type="PANTHER" id="PTHR36503:SF1">
    <property type="entry name" value="BLR2520 PROTEIN"/>
    <property type="match status" value="1"/>
</dbReference>
<dbReference type="InterPro" id="IPR037523">
    <property type="entry name" value="VOC_core"/>
</dbReference>
<evidence type="ECO:0000313" key="3">
    <source>
        <dbReference type="Proteomes" id="UP000294854"/>
    </source>
</evidence>
<dbReference type="RefSeq" id="WP_010619134.1">
    <property type="nucleotide sequence ID" value="NZ_CP042371.1"/>
</dbReference>
<dbReference type="OrthoDB" id="9796521at2"/>
<dbReference type="InterPro" id="IPR029068">
    <property type="entry name" value="Glyas_Bleomycin-R_OHBP_Dase"/>
</dbReference>
<proteinExistence type="predicted"/>
<accession>A0A4R5NHB4</accession>
<protein>
    <recommendedName>
        <fullName evidence="1">VOC domain-containing protein</fullName>
    </recommendedName>
</protein>
<dbReference type="CDD" id="cd07251">
    <property type="entry name" value="VOC_like"/>
    <property type="match status" value="1"/>
</dbReference>
<comment type="caution">
    <text evidence="2">The sequence shown here is derived from an EMBL/GenBank/DDBJ whole genome shotgun (WGS) entry which is preliminary data.</text>
</comment>
<evidence type="ECO:0000259" key="1">
    <source>
        <dbReference type="PROSITE" id="PS51819"/>
    </source>
</evidence>
<dbReference type="Proteomes" id="UP000294854">
    <property type="component" value="Unassembled WGS sequence"/>
</dbReference>
<organism evidence="2 3">
    <name type="scientific">Secundilactobacillus malefermentans</name>
    <dbReference type="NCBI Taxonomy" id="176292"/>
    <lineage>
        <taxon>Bacteria</taxon>
        <taxon>Bacillati</taxon>
        <taxon>Bacillota</taxon>
        <taxon>Bacilli</taxon>
        <taxon>Lactobacillales</taxon>
        <taxon>Lactobacillaceae</taxon>
        <taxon>Secundilactobacillus</taxon>
    </lineage>
</organism>
<dbReference type="PANTHER" id="PTHR36503">
    <property type="entry name" value="BLR2520 PROTEIN"/>
    <property type="match status" value="1"/>
</dbReference>
<reference evidence="2 3" key="1">
    <citation type="journal article" date="2019" name="Appl. Microbiol. Biotechnol.">
        <title>Uncovering carbohydrate metabolism through a genotype-phenotype association study of 56 lactic acid bacteria genomes.</title>
        <authorList>
            <person name="Buron-Moles G."/>
            <person name="Chailyan A."/>
            <person name="Dolejs I."/>
            <person name="Forster J."/>
            <person name="Miks M.H."/>
        </authorList>
    </citation>
    <scope>NUCLEOTIDE SEQUENCE [LARGE SCALE GENOMIC DNA]</scope>
    <source>
        <strain evidence="2 3">ATCC 49373</strain>
    </source>
</reference>
<evidence type="ECO:0000313" key="2">
    <source>
        <dbReference type="EMBL" id="TDG73925.1"/>
    </source>
</evidence>
<dbReference type="EMBL" id="PUFO01000080">
    <property type="protein sequence ID" value="TDG73925.1"/>
    <property type="molecule type" value="Genomic_DNA"/>
</dbReference>
<dbReference type="InterPro" id="IPR004360">
    <property type="entry name" value="Glyas_Fos-R_dOase_dom"/>
</dbReference>
<gene>
    <name evidence="2" type="ORF">C5L31_002076</name>
</gene>
<name>A0A4R5NHB4_9LACO</name>
<dbReference type="PROSITE" id="PS51819">
    <property type="entry name" value="VOC"/>
    <property type="match status" value="1"/>
</dbReference>
<keyword evidence="3" id="KW-1185">Reference proteome</keyword>
<dbReference type="SUPFAM" id="SSF54593">
    <property type="entry name" value="Glyoxalase/Bleomycin resistance protein/Dihydroxybiphenyl dioxygenase"/>
    <property type="match status" value="1"/>
</dbReference>
<sequence length="144" mass="16433">MNTIHLICLGVNDLAASRKFYKAIGFDEPNDKMADTIVFFNNTGTKLELFPYDELLKDIGIKAEDNPMPTTFNGVTHAYNAKSKEEVDTVFENAQQNGAVIVKQPVWGDWGGYSGYFQDPNGYYWEVAYSKDWQFDEHDMLVIE</sequence>
<dbReference type="AlphaFoldDB" id="A0A4R5NHB4"/>
<dbReference type="Pfam" id="PF00903">
    <property type="entry name" value="Glyoxalase"/>
    <property type="match status" value="1"/>
</dbReference>